<gene>
    <name evidence="7" type="primary">mycC</name>
    <name evidence="7" type="ORF">SNAT2548_LOCUS22825</name>
</gene>
<feature type="transmembrane region" description="Helical" evidence="4">
    <location>
        <begin position="2059"/>
        <end position="2090"/>
    </location>
</feature>
<dbReference type="PANTHER" id="PTHR45527:SF1">
    <property type="entry name" value="FATTY ACID SYNTHASE"/>
    <property type="match status" value="1"/>
</dbReference>
<dbReference type="EMBL" id="CAJNDS010002301">
    <property type="protein sequence ID" value="CAE7419768.1"/>
    <property type="molecule type" value="Genomic_DNA"/>
</dbReference>
<comment type="caution">
    <text evidence="7">The sequence shown here is derived from an EMBL/GenBank/DDBJ whole genome shotgun (WGS) entry which is preliminary data.</text>
</comment>
<dbReference type="GO" id="GO:0031177">
    <property type="term" value="F:phosphopantetheine binding"/>
    <property type="evidence" value="ECO:0007669"/>
    <property type="project" value="TreeGrafter"/>
</dbReference>
<evidence type="ECO:0000256" key="2">
    <source>
        <dbReference type="ARBA" id="ARBA00012133"/>
    </source>
</evidence>
<dbReference type="InterPro" id="IPR011004">
    <property type="entry name" value="Trimer_LpxA-like_sf"/>
</dbReference>
<dbReference type="Pfam" id="PF00550">
    <property type="entry name" value="PP-binding"/>
    <property type="match status" value="1"/>
</dbReference>
<dbReference type="InterPro" id="IPR045851">
    <property type="entry name" value="AMP-bd_C_sf"/>
</dbReference>
<evidence type="ECO:0000256" key="3">
    <source>
        <dbReference type="SAM" id="MobiDB-lite"/>
    </source>
</evidence>
<name>A0A812R533_9DINO</name>
<keyword evidence="4" id="KW-0812">Transmembrane</keyword>
<dbReference type="Gene3D" id="1.10.1200.10">
    <property type="entry name" value="ACP-like"/>
    <property type="match status" value="1"/>
</dbReference>
<dbReference type="InterPro" id="IPR025110">
    <property type="entry name" value="AMP-bd_C"/>
</dbReference>
<evidence type="ECO:0000259" key="5">
    <source>
        <dbReference type="PROSITE" id="PS50075"/>
    </source>
</evidence>
<accession>A0A812R533</accession>
<dbReference type="InterPro" id="IPR000756">
    <property type="entry name" value="Diacylglycerol_kin_accessory"/>
</dbReference>
<comment type="similarity">
    <text evidence="1">Belongs to the eukaryotic diacylglycerol kinase family.</text>
</comment>
<dbReference type="InterPro" id="IPR017438">
    <property type="entry name" value="ATP-NAD_kinase_N"/>
</dbReference>
<evidence type="ECO:0000313" key="7">
    <source>
        <dbReference type="EMBL" id="CAE7419768.1"/>
    </source>
</evidence>
<dbReference type="CDD" id="cd05930">
    <property type="entry name" value="A_NRPS"/>
    <property type="match status" value="1"/>
</dbReference>
<protein>
    <recommendedName>
        <fullName evidence="2">diacylglycerol kinase (ATP)</fullName>
        <ecNumber evidence="2">2.7.1.107</ecNumber>
    </recommendedName>
</protein>
<dbReference type="SUPFAM" id="SSF51161">
    <property type="entry name" value="Trimeric LpxA-like enzymes"/>
    <property type="match status" value="2"/>
</dbReference>
<dbReference type="Pfam" id="PF00501">
    <property type="entry name" value="AMP-binding"/>
    <property type="match status" value="1"/>
</dbReference>
<reference evidence="7" key="1">
    <citation type="submission" date="2021-02" db="EMBL/GenBank/DDBJ databases">
        <authorList>
            <person name="Dougan E. K."/>
            <person name="Rhodes N."/>
            <person name="Thang M."/>
            <person name="Chan C."/>
        </authorList>
    </citation>
    <scope>NUCLEOTIDE SEQUENCE</scope>
</reference>
<dbReference type="PROSITE" id="PS50075">
    <property type="entry name" value="CARRIER"/>
    <property type="match status" value="1"/>
</dbReference>
<dbReference type="EC" id="2.7.1.107" evidence="2"/>
<dbReference type="PROSITE" id="PS50146">
    <property type="entry name" value="DAGK"/>
    <property type="match status" value="1"/>
</dbReference>
<dbReference type="GO" id="GO:0005737">
    <property type="term" value="C:cytoplasm"/>
    <property type="evidence" value="ECO:0007669"/>
    <property type="project" value="TreeGrafter"/>
</dbReference>
<feature type="transmembrane region" description="Helical" evidence="4">
    <location>
        <begin position="1848"/>
        <end position="1872"/>
    </location>
</feature>
<dbReference type="Gene3D" id="3.30.300.30">
    <property type="match status" value="1"/>
</dbReference>
<feature type="region of interest" description="Disordered" evidence="3">
    <location>
        <begin position="523"/>
        <end position="556"/>
    </location>
</feature>
<dbReference type="GO" id="GO:0044550">
    <property type="term" value="P:secondary metabolite biosynthetic process"/>
    <property type="evidence" value="ECO:0007669"/>
    <property type="project" value="TreeGrafter"/>
</dbReference>
<dbReference type="SUPFAM" id="SSF47336">
    <property type="entry name" value="ACP-like"/>
    <property type="match status" value="1"/>
</dbReference>
<proteinExistence type="inferred from homology"/>
<feature type="transmembrane region" description="Helical" evidence="4">
    <location>
        <begin position="1813"/>
        <end position="1836"/>
    </location>
</feature>
<dbReference type="Pfam" id="PF00781">
    <property type="entry name" value="DAGK_cat"/>
    <property type="match status" value="1"/>
</dbReference>
<dbReference type="Pfam" id="PF13193">
    <property type="entry name" value="AMP-binding_C"/>
    <property type="match status" value="1"/>
</dbReference>
<dbReference type="SMART" id="SM00046">
    <property type="entry name" value="DAGKc"/>
    <property type="match status" value="1"/>
</dbReference>
<dbReference type="Gene3D" id="3.40.50.12780">
    <property type="entry name" value="N-terminal domain of ligase-like"/>
    <property type="match status" value="1"/>
</dbReference>
<dbReference type="InterPro" id="IPR042099">
    <property type="entry name" value="ANL_N_sf"/>
</dbReference>
<feature type="domain" description="DAGKc" evidence="6">
    <location>
        <begin position="84"/>
        <end position="253"/>
    </location>
</feature>
<dbReference type="Proteomes" id="UP000604046">
    <property type="component" value="Unassembled WGS sequence"/>
</dbReference>
<feature type="transmembrane region" description="Helical" evidence="4">
    <location>
        <begin position="1628"/>
        <end position="1651"/>
    </location>
</feature>
<dbReference type="InterPro" id="IPR000873">
    <property type="entry name" value="AMP-dep_synth/lig_dom"/>
</dbReference>
<dbReference type="GO" id="GO:0043041">
    <property type="term" value="P:amino acid activation for nonribosomal peptide biosynthetic process"/>
    <property type="evidence" value="ECO:0007669"/>
    <property type="project" value="TreeGrafter"/>
</dbReference>
<sequence>MDTRMARSFAPTSSQPLVEVPAQNFSFHEYGRHAAADEDPMLERYHGRIERGQLRFWGLRQARPEQIQPVRQSLDRWRENHGGESPPYILAFVNSMSGNQRVSQAIKTQLNTLLGHQFHVSGRGEVYLAGSVCELSEVRNNERHVRNAIRDTKRQMLERQISQLRFLVCGGDGTVTWVLHELEACKEENRHLFTTQDEEPAVGVVPAGTGNDLARSLGWGPKLKSVAALVGYVQWALAADIVPLDQWQVTLTFSQGDLVTNQVTDLRVPPAFREKLVAPEKRCFEGYFQNYFSVGMDASVTHGVERARKSCLGRLCFLIGCGKVCYGVQAHRLPFCCSSTLSLQGGQVQMRTKPASATSAPWVLQEVDRSRQLTLLNINSYGSGRVVLNHDDLMDTSPSDRLLELAWLGSLCRGARLPPACGEQRELIKQAAFATGVFACRSWPEALLRTTRCTPQFLGSPIVQSMVNMASTSKGKWTGKGAGKAKGAWSKGGEFSGEGWSKGDSRGPQKGWWRGGWGGAAKGEQALGKGWPKGTGMGGWERGKAGKAGKGKGRGMWTHWSRGPVLAAGDVVYLRRFDQPDIQIGPLTVSCLAQDILCFKSESGYLRLQKKGGDLQGKHGGVRTLFSVARGSEADDRDVVLFGQFSGMFLTIEADGTIGASVSRRALLCERVSASSAEAEASTEAVESEGLRQRRVDTSTETPCEHVEPVGQVEPQPETEEPAVASEEPAIFEDAGGFNESLDPDVFWTKELQNAPVFELNFPPLHPLDAYLTHEVGSVQRILGGSFEPELVLAAWILLLCRYSRAEEVLVAVAQDSTVALRLASLEQLTLQQAADAYRNRLADARSCWSAVPAEVLKCRVGFMFGPGGGTDLTWTAPPGKGQLMLQLHCEVQEQGLVSTLFFEQGLFSPAIASRVLQHLEVVLYADHSLTAGLLELPSEPEQWLLMDLSDQRSERYLDSNRCIHHFFQEQASSVPSQTAIIEDSKSLTYAQLAAEAGQVASELLSADVTTDSLVPLMSQRCIEMIIAIFGILFAGGGYVPLDTKWPDDRVLEVITQCAPRAACAGPGFADRLQSILRDHTGTCKILEIRQRHLKAQLPQQLLAKEPSSTSAVYCFFTSGSSGKPKGVVVEHRGLVHRILWFQDRWQMTAGECGILKHSYTFGLSEWEIFWPLSVGGTLVLCRPDGEKDMEYLWQLSEQYHVRTQVFVPSVLRALLEFAELEFEDQQVKLWPDLNAAITCGEALPPSLAQQFFDFLPHCSLDNLYGPTEGEMTVWRLPMGRILQSMPIGEPMEGSRILICSSGGLAGIGEPGEIYFGGDFIARGYLGMPELTKEKFVLDRFPGAQGTRLYASGDLARWRESGILDFLGRADFQVKLRGFRIELGEIEEALRAAGAKNSVCVVVGQGTQQRLVAYVIMPGGDQATLRSACTSRLPAYMVPAQVVFLEAMPRTASGKIDRKALPAPPEPQGESEEAALVVEPRDALEEKIREVWGQVLDRAPQSLSVEADWPLVGGNSLLAGKATSLLRKELGVQLPGTAMYTNSTIAKLALLASKLGAAVSGEQPKTAEVTQVAVPGRQRYKAQSARTPSALGAQFLIAVTGNLLGDNFAWLVRWLLAWAVYKAYGRSALILSLPLLLALLLALEAAVCIALKQLVVGRLEPGRYPLFGKTYFLWLFQRHLVEKCRDRISEFISGTCLLVYFYRALGADIGERVDLNDPELEEPDLVTIGSDVSINHARICAAGLMDGELILGTVKVQSKSCVMPRAMLVLGTDVASGSEVPPLASTSGWMGPVGAVCPLQPSKIERLVTQDQLRLAVGLPWLLILHSAAIVPTIYALELLWTFAGGSWIFWLLAPLVYRHGFALTFFLLTVLQKRALVGRLLPGEAPAEGSSEWHKDAFRTWLHEQAVCARSFDDAMDPFVGTEVLSIMYRLLGSKIGRRVQMDTVYVAEHDCFTVEDDVVFGSVVSVHCTGAVGRQEVKLLRGANVLDHGVLMPGTCIGERAVLGSASLAPVDSYFPPESINTGQVGGKPVRLRFQTSTEDQLATEWEAMRRVNSDEFFWGFNFGVIAAAIVCSPVPIYQCLLACMLAWKTWTSYGLILMLLLLPFIYASISVGILLLNYVLKWSIIGKYEEGDYTFFSKYHLSWTVMMILSGVMEDAVDALQGTEFLVWYYRLMGATVGQNCCLFGLALEYDLLSMGNGCCVGWECDTTCHTVENMVIKLAPTVLESYTSMLPHSMVSPGAVLHEGAVVLENSQVLKGEQVPADECWAGLPASSCGPVGVLPRAEDDLLQPVQDKVPEEAGEAPDQPELQEEEVQSTQGLNALTEGAVVTMAKQKLLVEKLQTGEVLFFAFALEGSFSGHLRILPSGRVDFAGGRGPKARFRADSGSSEGAVHLQNVGNGMFLHLDEASGTFFGDVRPGDLPVCQTAAPGTVKLPQELWRQRRRQEANLLMQEKRRKAAYALQASSTSQGQAEHGRRAR</sequence>
<dbReference type="InterPro" id="IPR010071">
    <property type="entry name" value="AA_adenyl_dom"/>
</dbReference>
<evidence type="ECO:0000313" key="8">
    <source>
        <dbReference type="Proteomes" id="UP000604046"/>
    </source>
</evidence>
<evidence type="ECO:0000256" key="4">
    <source>
        <dbReference type="SAM" id="Phobius"/>
    </source>
</evidence>
<keyword evidence="8" id="KW-1185">Reference proteome</keyword>
<keyword evidence="4" id="KW-1133">Transmembrane helix</keyword>
<feature type="domain" description="Carrier" evidence="5">
    <location>
        <begin position="1479"/>
        <end position="1556"/>
    </location>
</feature>
<dbReference type="InterPro" id="IPR016064">
    <property type="entry name" value="NAD/diacylglycerol_kinase_sf"/>
</dbReference>
<dbReference type="OrthoDB" id="421986at2759"/>
<organism evidence="7 8">
    <name type="scientific">Symbiodinium natans</name>
    <dbReference type="NCBI Taxonomy" id="878477"/>
    <lineage>
        <taxon>Eukaryota</taxon>
        <taxon>Sar</taxon>
        <taxon>Alveolata</taxon>
        <taxon>Dinophyceae</taxon>
        <taxon>Suessiales</taxon>
        <taxon>Symbiodiniaceae</taxon>
        <taxon>Symbiodinium</taxon>
    </lineage>
</organism>
<dbReference type="InterPro" id="IPR001206">
    <property type="entry name" value="Diacylglycerol_kinase_cat_dom"/>
</dbReference>
<feature type="region of interest" description="Disordered" evidence="3">
    <location>
        <begin position="2460"/>
        <end position="2481"/>
    </location>
</feature>
<dbReference type="SUPFAM" id="SSF56801">
    <property type="entry name" value="Acetyl-CoA synthetase-like"/>
    <property type="match status" value="1"/>
</dbReference>
<dbReference type="PANTHER" id="PTHR45527">
    <property type="entry name" value="NONRIBOSOMAL PEPTIDE SYNTHETASE"/>
    <property type="match status" value="1"/>
</dbReference>
<dbReference type="SUPFAM" id="SSF111331">
    <property type="entry name" value="NAD kinase/diacylglycerol kinase-like"/>
    <property type="match status" value="1"/>
</dbReference>
<feature type="compositionally biased region" description="Basic and acidic residues" evidence="3">
    <location>
        <begin position="689"/>
        <end position="708"/>
    </location>
</feature>
<dbReference type="GO" id="GO:0007200">
    <property type="term" value="P:phospholipase C-activating G protein-coupled receptor signaling pathway"/>
    <property type="evidence" value="ECO:0007669"/>
    <property type="project" value="InterPro"/>
</dbReference>
<dbReference type="InterPro" id="IPR036736">
    <property type="entry name" value="ACP-like_sf"/>
</dbReference>
<dbReference type="Gene3D" id="3.40.50.10330">
    <property type="entry name" value="Probable inorganic polyphosphate/atp-NAD kinase, domain 1"/>
    <property type="match status" value="1"/>
</dbReference>
<evidence type="ECO:0000256" key="1">
    <source>
        <dbReference type="ARBA" id="ARBA00009280"/>
    </source>
</evidence>
<feature type="transmembrane region" description="Helical" evidence="4">
    <location>
        <begin position="2096"/>
        <end position="2123"/>
    </location>
</feature>
<dbReference type="SUPFAM" id="SSF52777">
    <property type="entry name" value="CoA-dependent acyltransferases"/>
    <property type="match status" value="1"/>
</dbReference>
<feature type="region of interest" description="Disordered" evidence="3">
    <location>
        <begin position="2299"/>
        <end position="2319"/>
    </location>
</feature>
<feature type="region of interest" description="Disordered" evidence="3">
    <location>
        <begin position="678"/>
        <end position="725"/>
    </location>
</feature>
<evidence type="ECO:0000259" key="6">
    <source>
        <dbReference type="PROSITE" id="PS50146"/>
    </source>
</evidence>
<feature type="region of interest" description="Disordered" evidence="3">
    <location>
        <begin position="473"/>
        <end position="509"/>
    </location>
</feature>
<dbReference type="Pfam" id="PF00609">
    <property type="entry name" value="DAGK_acc"/>
    <property type="match status" value="1"/>
</dbReference>
<dbReference type="Gene3D" id="2.160.10.10">
    <property type="entry name" value="Hexapeptide repeat proteins"/>
    <property type="match status" value="1"/>
</dbReference>
<dbReference type="GO" id="GO:0004143">
    <property type="term" value="F:ATP-dependent diacylglycerol kinase activity"/>
    <property type="evidence" value="ECO:0007669"/>
    <property type="project" value="UniProtKB-EC"/>
</dbReference>
<feature type="compositionally biased region" description="Gly residues" evidence="3">
    <location>
        <begin position="531"/>
        <end position="540"/>
    </location>
</feature>
<dbReference type="NCBIfam" id="TIGR01733">
    <property type="entry name" value="AA-adenyl-dom"/>
    <property type="match status" value="1"/>
</dbReference>
<dbReference type="InterPro" id="IPR009081">
    <property type="entry name" value="PP-bd_ACP"/>
</dbReference>
<keyword evidence="4" id="KW-0472">Membrane</keyword>